<proteinExistence type="predicted"/>
<reference evidence="3" key="1">
    <citation type="journal article" date="2014" name="Sci. Data">
        <title>Genomes of diverse isolates of the marine cyanobacterium Prochlorococcus.</title>
        <authorList>
            <person name="Biller S."/>
            <person name="Berube P."/>
            <person name="Thompson J."/>
            <person name="Kelly L."/>
            <person name="Roggensack S."/>
            <person name="Awad L."/>
            <person name="Roache-Johnson K."/>
            <person name="Ding H."/>
            <person name="Giovannoni S.J."/>
            <person name="Moore L.R."/>
            <person name="Chisholm S.W."/>
        </authorList>
    </citation>
    <scope>NUCLEOTIDE SEQUENCE [LARGE SCALE GENOMIC DNA]</scope>
    <source>
        <strain evidence="3">PAC1</strain>
    </source>
</reference>
<name>A0A0A2C429_PROMR</name>
<dbReference type="EMBL" id="JNAX01000015">
    <property type="protein sequence ID" value="KGG19645.1"/>
    <property type="molecule type" value="Genomic_DNA"/>
</dbReference>
<evidence type="ECO:0008006" key="4">
    <source>
        <dbReference type="Google" id="ProtNLM"/>
    </source>
</evidence>
<accession>A0A0A2C429</accession>
<sequence length="211" mass="23727">MSELQRLKGLLPPENQSWVFIEAAAAIDPPLITLEEIGRDEVEIQVDLEQWDYLAQDHRNLLFWHEVGRIQNDTIPRDGWEMAALAIGLGGAIGELWVQDGLLLLMALGLSGFAGYRLYLKNNSEKRLQDAISADERAIDLACRFGYSVPNAYKSLGGALKDLVEKSRKKKKRTFYEDRLEALRKSAERARAEMASQEGSQKSVTSENVYG</sequence>
<evidence type="ECO:0000256" key="1">
    <source>
        <dbReference type="SAM" id="MobiDB-lite"/>
    </source>
</evidence>
<organism evidence="2 3">
    <name type="scientific">Prochlorococcus marinus str. PAC1</name>
    <dbReference type="NCBI Taxonomy" id="59924"/>
    <lineage>
        <taxon>Bacteria</taxon>
        <taxon>Bacillati</taxon>
        <taxon>Cyanobacteriota</taxon>
        <taxon>Cyanophyceae</taxon>
        <taxon>Synechococcales</taxon>
        <taxon>Prochlorococcaceae</taxon>
        <taxon>Prochlorococcus</taxon>
    </lineage>
</organism>
<feature type="compositionally biased region" description="Polar residues" evidence="1">
    <location>
        <begin position="197"/>
        <end position="211"/>
    </location>
</feature>
<comment type="caution">
    <text evidence="2">The sequence shown here is derived from an EMBL/GenBank/DDBJ whole genome shotgun (WGS) entry which is preliminary data.</text>
</comment>
<evidence type="ECO:0000313" key="2">
    <source>
        <dbReference type="EMBL" id="KGG19645.1"/>
    </source>
</evidence>
<protein>
    <recommendedName>
        <fullName evidence="4">Thylakoid membrane protein</fullName>
    </recommendedName>
</protein>
<gene>
    <name evidence="2" type="ORF">EV03_2030</name>
</gene>
<dbReference type="RefSeq" id="WP_011293759.1">
    <property type="nucleotide sequence ID" value="NZ_CP138967.1"/>
</dbReference>
<feature type="region of interest" description="Disordered" evidence="1">
    <location>
        <begin position="191"/>
        <end position="211"/>
    </location>
</feature>
<evidence type="ECO:0000313" key="3">
    <source>
        <dbReference type="Proteomes" id="UP000030392"/>
    </source>
</evidence>
<dbReference type="InterPro" id="IPR021751">
    <property type="entry name" value="DUF3318"/>
</dbReference>
<dbReference type="AlphaFoldDB" id="A0A0A2C429"/>
<dbReference type="Proteomes" id="UP000030392">
    <property type="component" value="Unassembled WGS sequence"/>
</dbReference>
<dbReference type="Pfam" id="PF11780">
    <property type="entry name" value="DUF3318"/>
    <property type="match status" value="1"/>
</dbReference>